<accession>A0A930DK84</accession>
<dbReference type="Pfam" id="PF13470">
    <property type="entry name" value="PIN_3"/>
    <property type="match status" value="1"/>
</dbReference>
<protein>
    <submittedName>
        <fullName evidence="2">PIN domain-containing protein</fullName>
    </submittedName>
</protein>
<dbReference type="AlphaFoldDB" id="A0A930DK84"/>
<name>A0A930DK84_9FIRM</name>
<dbReference type="InterPro" id="IPR029060">
    <property type="entry name" value="PIN-like_dom_sf"/>
</dbReference>
<dbReference type="SUPFAM" id="SSF88723">
    <property type="entry name" value="PIN domain-like"/>
    <property type="match status" value="1"/>
</dbReference>
<evidence type="ECO:0000259" key="1">
    <source>
        <dbReference type="Pfam" id="PF13470"/>
    </source>
</evidence>
<dbReference type="EMBL" id="JABZRA010000030">
    <property type="protein sequence ID" value="MBF1272426.1"/>
    <property type="molecule type" value="Genomic_DNA"/>
</dbReference>
<proteinExistence type="predicted"/>
<organism evidence="2 3">
    <name type="scientific">Oribacterium sinus</name>
    <dbReference type="NCBI Taxonomy" id="237576"/>
    <lineage>
        <taxon>Bacteria</taxon>
        <taxon>Bacillati</taxon>
        <taxon>Bacillota</taxon>
        <taxon>Clostridia</taxon>
        <taxon>Lachnospirales</taxon>
        <taxon>Lachnospiraceae</taxon>
        <taxon>Oribacterium</taxon>
    </lineage>
</organism>
<evidence type="ECO:0000313" key="3">
    <source>
        <dbReference type="Proteomes" id="UP000775770"/>
    </source>
</evidence>
<comment type="caution">
    <text evidence="2">The sequence shown here is derived from an EMBL/GenBank/DDBJ whole genome shotgun (WGS) entry which is preliminary data.</text>
</comment>
<dbReference type="Proteomes" id="UP000775770">
    <property type="component" value="Unassembled WGS sequence"/>
</dbReference>
<dbReference type="Gene3D" id="3.40.50.1010">
    <property type="entry name" value="5'-nuclease"/>
    <property type="match status" value="1"/>
</dbReference>
<dbReference type="RefSeq" id="WP_304070569.1">
    <property type="nucleotide sequence ID" value="NZ_CAUQIH010000018.1"/>
</dbReference>
<reference evidence="2" key="1">
    <citation type="submission" date="2020-04" db="EMBL/GenBank/DDBJ databases">
        <title>Deep metagenomics examines the oral microbiome during advanced dental caries in children, revealing novel taxa and co-occurrences with host molecules.</title>
        <authorList>
            <person name="Baker J.L."/>
            <person name="Morton J.T."/>
            <person name="Dinis M."/>
            <person name="Alvarez R."/>
            <person name="Tran N.C."/>
            <person name="Knight R."/>
            <person name="Edlund A."/>
        </authorList>
    </citation>
    <scope>NUCLEOTIDE SEQUENCE</scope>
    <source>
        <strain evidence="2">JCVI_38_bin.19</strain>
    </source>
</reference>
<gene>
    <name evidence="2" type="ORF">HXM90_03235</name>
</gene>
<evidence type="ECO:0000313" key="2">
    <source>
        <dbReference type="EMBL" id="MBF1272426.1"/>
    </source>
</evidence>
<dbReference type="InterPro" id="IPR002716">
    <property type="entry name" value="PIN_dom"/>
</dbReference>
<sequence length="143" mass="16494">MKILLDTCIVIDFLQGREPFAEDAYQIFRLLATEIFSAYITAKSTTDIYYLTRRCTHSDEEAKDKLNRLLGVLRVADTLSEDIFNALISETKDFEDAVMMETALRIKADGIVTRNTKDYKNSSVKVYTPKEFIKCCEESFYKT</sequence>
<feature type="domain" description="PIN" evidence="1">
    <location>
        <begin position="2"/>
        <end position="117"/>
    </location>
</feature>